<dbReference type="AlphaFoldDB" id="A0AAX4KQ65"/>
<reference evidence="2 3" key="1">
    <citation type="submission" date="2024-01" db="EMBL/GenBank/DDBJ databases">
        <title>Comparative genomics of Cryptococcus and Kwoniella reveals pathogenesis evolution and contrasting modes of karyotype evolution via chromosome fusion or intercentromeric recombination.</title>
        <authorList>
            <person name="Coelho M.A."/>
            <person name="David-Palma M."/>
            <person name="Shea T."/>
            <person name="Bowers K."/>
            <person name="McGinley-Smith S."/>
            <person name="Mohammad A.W."/>
            <person name="Gnirke A."/>
            <person name="Yurkov A.M."/>
            <person name="Nowrousian M."/>
            <person name="Sun S."/>
            <person name="Cuomo C.A."/>
            <person name="Heitman J."/>
        </authorList>
    </citation>
    <scope>NUCLEOTIDE SEQUENCE [LARGE SCALE GENOMIC DNA]</scope>
    <source>
        <strain evidence="2 3">PYCC6329</strain>
    </source>
</reference>
<gene>
    <name evidence="2" type="ORF">V865_006465</name>
</gene>
<evidence type="ECO:0000256" key="1">
    <source>
        <dbReference type="SAM" id="MobiDB-lite"/>
    </source>
</evidence>
<evidence type="ECO:0000313" key="2">
    <source>
        <dbReference type="EMBL" id="WWD08353.1"/>
    </source>
</evidence>
<evidence type="ECO:0000313" key="3">
    <source>
        <dbReference type="Proteomes" id="UP001358614"/>
    </source>
</evidence>
<keyword evidence="3" id="KW-1185">Reference proteome</keyword>
<dbReference type="RefSeq" id="XP_066086320.1">
    <property type="nucleotide sequence ID" value="XM_066230223.1"/>
</dbReference>
<feature type="compositionally biased region" description="Low complexity" evidence="1">
    <location>
        <begin position="39"/>
        <end position="57"/>
    </location>
</feature>
<feature type="region of interest" description="Disordered" evidence="1">
    <location>
        <begin position="39"/>
        <end position="63"/>
    </location>
</feature>
<name>A0AAX4KQ65_9TREE</name>
<dbReference type="Proteomes" id="UP001358614">
    <property type="component" value="Chromosome 2"/>
</dbReference>
<proteinExistence type="predicted"/>
<accession>A0AAX4KQ65</accession>
<dbReference type="KEGG" id="ker:91105266"/>
<dbReference type="GeneID" id="91105266"/>
<protein>
    <submittedName>
        <fullName evidence="2">Uncharacterized protein</fullName>
    </submittedName>
</protein>
<dbReference type="EMBL" id="CP144090">
    <property type="protein sequence ID" value="WWD08353.1"/>
    <property type="molecule type" value="Genomic_DNA"/>
</dbReference>
<sequence length="113" mass="12966">MNRRKQLRPIILDELEEWTQQYLTPSSIVSSNIDMTTTQSTNTSLRTQSVSSRSSVQHTDTSKNTCLLPAYIPQLPSWSTQQLNHTIPDSQPSTEKLQGKMYELYHHEDELSS</sequence>
<organism evidence="2 3">
    <name type="scientific">Kwoniella europaea PYCC6329</name>
    <dbReference type="NCBI Taxonomy" id="1423913"/>
    <lineage>
        <taxon>Eukaryota</taxon>
        <taxon>Fungi</taxon>
        <taxon>Dikarya</taxon>
        <taxon>Basidiomycota</taxon>
        <taxon>Agaricomycotina</taxon>
        <taxon>Tremellomycetes</taxon>
        <taxon>Tremellales</taxon>
        <taxon>Cryptococcaceae</taxon>
        <taxon>Kwoniella</taxon>
    </lineage>
</organism>